<dbReference type="Proteomes" id="UP000315628">
    <property type="component" value="Unassembled WGS sequence"/>
</dbReference>
<dbReference type="EMBL" id="VIUW01000001">
    <property type="protein sequence ID" value="TWD16618.1"/>
    <property type="molecule type" value="Genomic_DNA"/>
</dbReference>
<protein>
    <submittedName>
        <fullName evidence="1">Uncharacterized protein</fullName>
    </submittedName>
</protein>
<reference evidence="1 2" key="1">
    <citation type="submission" date="2019-06" db="EMBL/GenBank/DDBJ databases">
        <title>Sequencing the genomes of 1000 actinobacteria strains.</title>
        <authorList>
            <person name="Klenk H.-P."/>
        </authorList>
    </citation>
    <scope>NUCLEOTIDE SEQUENCE [LARGE SCALE GENOMIC DNA]</scope>
    <source>
        <strain evidence="1 2">DSM 18935</strain>
    </source>
</reference>
<sequence>MGLVDEVSEDAVERAVEVARSWTDGRSAADLPDFYAQWIGDRSET</sequence>
<proteinExistence type="predicted"/>
<organism evidence="1 2">
    <name type="scientific">Marihabitans asiaticum</name>
    <dbReference type="NCBI Taxonomy" id="415218"/>
    <lineage>
        <taxon>Bacteria</taxon>
        <taxon>Bacillati</taxon>
        <taxon>Actinomycetota</taxon>
        <taxon>Actinomycetes</taxon>
        <taxon>Micrococcales</taxon>
        <taxon>Intrasporangiaceae</taxon>
        <taxon>Marihabitans</taxon>
    </lineage>
</organism>
<keyword evidence="2" id="KW-1185">Reference proteome</keyword>
<gene>
    <name evidence="1" type="ORF">FB557_0146</name>
</gene>
<accession>A0A560WG82</accession>
<dbReference type="RefSeq" id="WP_170236135.1">
    <property type="nucleotide sequence ID" value="NZ_BAAAYT010000001.1"/>
</dbReference>
<dbReference type="AlphaFoldDB" id="A0A560WG82"/>
<comment type="caution">
    <text evidence="1">The sequence shown here is derived from an EMBL/GenBank/DDBJ whole genome shotgun (WGS) entry which is preliminary data.</text>
</comment>
<evidence type="ECO:0000313" key="2">
    <source>
        <dbReference type="Proteomes" id="UP000315628"/>
    </source>
</evidence>
<evidence type="ECO:0000313" key="1">
    <source>
        <dbReference type="EMBL" id="TWD16618.1"/>
    </source>
</evidence>
<name>A0A560WG82_9MICO</name>